<organism evidence="1 2">
    <name type="scientific">Plasmodium vivax</name>
    <name type="common">malaria parasite P. vivax</name>
    <dbReference type="NCBI Taxonomy" id="5855"/>
    <lineage>
        <taxon>Eukaryota</taxon>
        <taxon>Sar</taxon>
        <taxon>Alveolata</taxon>
        <taxon>Apicomplexa</taxon>
        <taxon>Aconoidasida</taxon>
        <taxon>Haemosporida</taxon>
        <taxon>Plasmodiidae</taxon>
        <taxon>Plasmodium</taxon>
        <taxon>Plasmodium (Plasmodium)</taxon>
    </lineage>
</organism>
<gene>
    <name evidence="1" type="ORF">PVC01_000096200</name>
</gene>
<dbReference type="Proteomes" id="UP000305196">
    <property type="component" value="Unassembled WGS sequence"/>
</dbReference>
<dbReference type="VEuPathDB" id="PlasmoDB:PVX_105700"/>
<evidence type="ECO:0000313" key="1">
    <source>
        <dbReference type="EMBL" id="SCA60640.1"/>
    </source>
</evidence>
<sequence length="342" mass="39938">MVQPVILDGFSRYFIERKLGLPSDNFYRRLDYNDEYLEKYSEICEEFSNNKKNIGLRRYCALVLNYLENIYNKLEKQYSAYDDCILLNYWIFDKIYEKHKDLTESAITFGDLQRLWNKFIEDPSKKSYKDKCEPDFHIVMKDDWKKGKNLYDYFVDYNTLKGFLLNYDTHCEEIYMYLKEKDKLYNEYKKNCSTSEPKNCPKFFAKNKDKDPNTLLSLLKCYGEMQRNEALPLKQEDRPATAETVLGITADKAVLPLDQQVTREGTNPVTNSGNVLLGVVVTSMTSGALYKFTPLGRMLRNGFGLNRNNINLHDNGLFEYAPGTFNSYSMGGDEHNIGYQPA</sequence>
<name>A0A1G4EB96_PLAVI</name>
<dbReference type="VEuPathDB" id="PlasmoDB:PVP01_1347500"/>
<accession>A0A1G4EB96</accession>
<dbReference type="EMBL" id="FLYI01000377">
    <property type="protein sequence ID" value="SCA60640.1"/>
    <property type="molecule type" value="Genomic_DNA"/>
</dbReference>
<proteinExistence type="predicted"/>
<protein>
    <submittedName>
        <fullName evidence="1">Vir protein, putative</fullName>
    </submittedName>
</protein>
<dbReference type="AlphaFoldDB" id="A0A1G4EB96"/>
<dbReference type="VEuPathDB" id="PlasmoDB:PVW1_030005000"/>
<evidence type="ECO:0000313" key="2">
    <source>
        <dbReference type="Proteomes" id="UP000305196"/>
    </source>
</evidence>
<dbReference type="Pfam" id="PF05795">
    <property type="entry name" value="Plasmodium_Vir"/>
    <property type="match status" value="2"/>
</dbReference>
<reference evidence="1 2" key="1">
    <citation type="submission" date="2016-07" db="EMBL/GenBank/DDBJ databases">
        <authorList>
            <consortium name="Pathogen Informatics"/>
        </authorList>
    </citation>
    <scope>NUCLEOTIDE SEQUENCE [LARGE SCALE GENOMIC DNA]</scope>
</reference>
<dbReference type="InterPro" id="IPR008780">
    <property type="entry name" value="Plasmodium_Vir"/>
</dbReference>
<dbReference type="VEuPathDB" id="PlasmoDB:PVPAM_010006000"/>